<evidence type="ECO:0000256" key="3">
    <source>
        <dbReference type="RuleBase" id="RU004549"/>
    </source>
</evidence>
<dbReference type="InterPro" id="IPR003311">
    <property type="entry name" value="AUX_IAA"/>
</dbReference>
<dbReference type="GO" id="GO:0006355">
    <property type="term" value="P:regulation of DNA-templated transcription"/>
    <property type="evidence" value="ECO:0007669"/>
    <property type="project" value="InterPro"/>
</dbReference>
<dbReference type="Gene3D" id="3.10.20.90">
    <property type="entry name" value="Phosphatidylinositol 3-kinase Catalytic Subunit, Chain A, domain 1"/>
    <property type="match status" value="1"/>
</dbReference>
<reference evidence="5" key="1">
    <citation type="submission" date="2020-10" db="EMBL/GenBank/DDBJ databases">
        <authorList>
            <person name="Han B."/>
            <person name="Lu T."/>
            <person name="Zhao Q."/>
            <person name="Huang X."/>
            <person name="Zhao Y."/>
        </authorList>
    </citation>
    <scope>NUCLEOTIDE SEQUENCE</scope>
</reference>
<feature type="domain" description="AUX/IAA" evidence="4">
    <location>
        <begin position="22"/>
        <end position="91"/>
    </location>
</feature>
<name>A0A811RL53_9POAL</name>
<protein>
    <recommendedName>
        <fullName evidence="3">Auxin-responsive protein</fullName>
    </recommendedName>
</protein>
<dbReference type="GO" id="GO:0005634">
    <property type="term" value="C:nucleus"/>
    <property type="evidence" value="ECO:0007669"/>
    <property type="project" value="UniProtKB-SubCell"/>
</dbReference>
<organism evidence="5 6">
    <name type="scientific">Miscanthus lutarioriparius</name>
    <dbReference type="NCBI Taxonomy" id="422564"/>
    <lineage>
        <taxon>Eukaryota</taxon>
        <taxon>Viridiplantae</taxon>
        <taxon>Streptophyta</taxon>
        <taxon>Embryophyta</taxon>
        <taxon>Tracheophyta</taxon>
        <taxon>Spermatophyta</taxon>
        <taxon>Magnoliopsida</taxon>
        <taxon>Liliopsida</taxon>
        <taxon>Poales</taxon>
        <taxon>Poaceae</taxon>
        <taxon>PACMAD clade</taxon>
        <taxon>Panicoideae</taxon>
        <taxon>Andropogonodae</taxon>
        <taxon>Andropogoneae</taxon>
        <taxon>Saccharinae</taxon>
        <taxon>Miscanthus</taxon>
    </lineage>
</organism>
<keyword evidence="3" id="KW-0804">Transcription</keyword>
<dbReference type="Proteomes" id="UP000604825">
    <property type="component" value="Unassembled WGS sequence"/>
</dbReference>
<comment type="subcellular location">
    <subcellularLocation>
        <location evidence="3">Nucleus</location>
    </subcellularLocation>
</comment>
<gene>
    <name evidence="5" type="ORF">NCGR_LOCUS53834</name>
</gene>
<comment type="function">
    <text evidence="1 3">Aux/IAA proteins are short-lived transcriptional factors that function as repressors of early auxin response genes at low auxin concentrations.</text>
</comment>
<dbReference type="PANTHER" id="PTHR31734">
    <property type="entry name" value="AUXIN-RESPONSIVE PROTEIN IAA17"/>
    <property type="match status" value="1"/>
</dbReference>
<dbReference type="EMBL" id="CAJGYO010000015">
    <property type="protein sequence ID" value="CAD6270542.1"/>
    <property type="molecule type" value="Genomic_DNA"/>
</dbReference>
<evidence type="ECO:0000313" key="5">
    <source>
        <dbReference type="EMBL" id="CAD6270542.1"/>
    </source>
</evidence>
<evidence type="ECO:0000313" key="6">
    <source>
        <dbReference type="Proteomes" id="UP000604825"/>
    </source>
</evidence>
<dbReference type="InterPro" id="IPR033389">
    <property type="entry name" value="AUX/IAA_dom"/>
</dbReference>
<dbReference type="AlphaFoldDB" id="A0A811RL53"/>
<evidence type="ECO:0000259" key="4">
    <source>
        <dbReference type="Pfam" id="PF02309"/>
    </source>
</evidence>
<keyword evidence="3" id="KW-0805">Transcription regulation</keyword>
<evidence type="ECO:0000256" key="1">
    <source>
        <dbReference type="ARBA" id="ARBA00002159"/>
    </source>
</evidence>
<comment type="similarity">
    <text evidence="3">Belongs to the Aux/IAA family.</text>
</comment>
<keyword evidence="3" id="KW-0927">Auxin signaling pathway</keyword>
<keyword evidence="6" id="KW-1185">Reference proteome</keyword>
<dbReference type="PANTHER" id="PTHR31734:SF226">
    <property type="entry name" value="AUXIN-RESPONSIVE PROTEIN IAA17"/>
    <property type="match status" value="1"/>
</dbReference>
<comment type="caution">
    <text evidence="5">The sequence shown here is derived from an EMBL/GenBank/DDBJ whole genome shotgun (WGS) entry which is preliminary data.</text>
</comment>
<dbReference type="Pfam" id="PF02309">
    <property type="entry name" value="AUX_IAA"/>
    <property type="match status" value="1"/>
</dbReference>
<evidence type="ECO:0000256" key="2">
    <source>
        <dbReference type="ARBA" id="ARBA00011726"/>
    </source>
</evidence>
<accession>A0A811RL53</accession>
<proteinExistence type="inferred from homology"/>
<keyword evidence="3" id="KW-0678">Repressor</keyword>
<comment type="subunit">
    <text evidence="2 3">Homodimers and heterodimers.</text>
</comment>
<sequence length="104" mass="11232">MVSSPIRDCPGGRALPPLWRVPPSRGWRLKTTRLRGTAGRARAYAAGGQQQSRLHGVKVGMDGTPYLRKVDIKTNSSYECLSMALEKMLAASSLVSGVQVYASV</sequence>
<dbReference type="GO" id="GO:0009734">
    <property type="term" value="P:auxin-activated signaling pathway"/>
    <property type="evidence" value="ECO:0007669"/>
    <property type="project" value="UniProtKB-UniRule"/>
</dbReference>
<keyword evidence="3" id="KW-0539">Nucleus</keyword>